<protein>
    <recommendedName>
        <fullName evidence="2">Outer membrane protein beta-barrel domain-containing protein</fullName>
    </recommendedName>
</protein>
<dbReference type="AlphaFoldDB" id="A0A381R0Y6"/>
<evidence type="ECO:0000313" key="1">
    <source>
        <dbReference type="EMBL" id="SUZ85356.1"/>
    </source>
</evidence>
<sequence length="306" mass="33573">MDYQIHAEKSYIVKRALTYILLSLSTLFGQFDLYPVTDFFGGGIGYSPMYISIDEFPATDLLKNLGLDPTKFNTPFVVHGGEGFAHMTGKWRIGGYAGIGSSSISTITNVQLYVDLAETGYNGETAVDYDGNFDPTIEAKITLSLGAGSIEYVMPIFQDLEISAGAMMGLGRLNLSIDQYAANPKWGEMFNFSYGSKAWDVNDDGTDSTLTYYYAVTDVGDPISGFNAANAPGVMSDLSGTFFNFQPYVAIKWQLLDRVGLRISAGFNKGTIGQGRWKLNSRYLIGDSEEYSLQGVTFRTMLYLGL</sequence>
<reference evidence="1" key="1">
    <citation type="submission" date="2018-05" db="EMBL/GenBank/DDBJ databases">
        <authorList>
            <person name="Lanie J.A."/>
            <person name="Ng W.-L."/>
            <person name="Kazmierczak K.M."/>
            <person name="Andrzejewski T.M."/>
            <person name="Davidsen T.M."/>
            <person name="Wayne K.J."/>
            <person name="Tettelin H."/>
            <person name="Glass J.I."/>
            <person name="Rusch D."/>
            <person name="Podicherti R."/>
            <person name="Tsui H.-C.T."/>
            <person name="Winkler M.E."/>
        </authorList>
    </citation>
    <scope>NUCLEOTIDE SEQUENCE</scope>
</reference>
<evidence type="ECO:0008006" key="2">
    <source>
        <dbReference type="Google" id="ProtNLM"/>
    </source>
</evidence>
<name>A0A381R0Y6_9ZZZZ</name>
<gene>
    <name evidence="1" type="ORF">METZ01_LOCUS38210</name>
</gene>
<accession>A0A381R0Y6</accession>
<dbReference type="EMBL" id="UINC01001632">
    <property type="protein sequence ID" value="SUZ85356.1"/>
    <property type="molecule type" value="Genomic_DNA"/>
</dbReference>
<proteinExistence type="predicted"/>
<organism evidence="1">
    <name type="scientific">marine metagenome</name>
    <dbReference type="NCBI Taxonomy" id="408172"/>
    <lineage>
        <taxon>unclassified sequences</taxon>
        <taxon>metagenomes</taxon>
        <taxon>ecological metagenomes</taxon>
    </lineage>
</organism>